<evidence type="ECO:0000256" key="1">
    <source>
        <dbReference type="ARBA" id="ARBA00022723"/>
    </source>
</evidence>
<evidence type="ECO:0000313" key="6">
    <source>
        <dbReference type="EMBL" id="KEY73506.1"/>
    </source>
</evidence>
<keyword evidence="3" id="KW-0862">Zinc</keyword>
<gene>
    <name evidence="6" type="ORF">S7711_10744</name>
</gene>
<dbReference type="EMBL" id="KL647833">
    <property type="protein sequence ID" value="KEY73506.1"/>
    <property type="molecule type" value="Genomic_DNA"/>
</dbReference>
<keyword evidence="1" id="KW-0479">Metal-binding</keyword>
<dbReference type="OrthoDB" id="432970at2759"/>
<reference evidence="6 7" key="1">
    <citation type="journal article" date="2014" name="BMC Genomics">
        <title>Comparative genome sequencing reveals chemotype-specific gene clusters in the toxigenic black mold Stachybotrys.</title>
        <authorList>
            <person name="Semeiks J."/>
            <person name="Borek D."/>
            <person name="Otwinowski Z."/>
            <person name="Grishin N.V."/>
        </authorList>
    </citation>
    <scope>NUCLEOTIDE SEQUENCE [LARGE SCALE GENOMIC DNA]</scope>
    <source>
        <strain evidence="7">CBS 109288 / IBT 7711</strain>
    </source>
</reference>
<dbReference type="PROSITE" id="PS50865">
    <property type="entry name" value="ZF_MYND_2"/>
    <property type="match status" value="1"/>
</dbReference>
<protein>
    <recommendedName>
        <fullName evidence="5">MYND-type domain-containing protein</fullName>
    </recommendedName>
</protein>
<keyword evidence="2 4" id="KW-0863">Zinc-finger</keyword>
<organism evidence="6 7">
    <name type="scientific">Stachybotrys chartarum (strain CBS 109288 / IBT 7711)</name>
    <name type="common">Toxic black mold</name>
    <name type="synonym">Stilbospora chartarum</name>
    <dbReference type="NCBI Taxonomy" id="1280523"/>
    <lineage>
        <taxon>Eukaryota</taxon>
        <taxon>Fungi</taxon>
        <taxon>Dikarya</taxon>
        <taxon>Ascomycota</taxon>
        <taxon>Pezizomycotina</taxon>
        <taxon>Sordariomycetes</taxon>
        <taxon>Hypocreomycetidae</taxon>
        <taxon>Hypocreales</taxon>
        <taxon>Stachybotryaceae</taxon>
        <taxon>Stachybotrys</taxon>
    </lineage>
</organism>
<dbReference type="Proteomes" id="UP000028045">
    <property type="component" value="Unassembled WGS sequence"/>
</dbReference>
<dbReference type="GO" id="GO:0008270">
    <property type="term" value="F:zinc ion binding"/>
    <property type="evidence" value="ECO:0007669"/>
    <property type="project" value="UniProtKB-KW"/>
</dbReference>
<dbReference type="InterPro" id="IPR002893">
    <property type="entry name" value="Znf_MYND"/>
</dbReference>
<feature type="domain" description="MYND-type" evidence="5">
    <location>
        <begin position="43"/>
        <end position="87"/>
    </location>
</feature>
<evidence type="ECO:0000259" key="5">
    <source>
        <dbReference type="PROSITE" id="PS50865"/>
    </source>
</evidence>
<evidence type="ECO:0000256" key="4">
    <source>
        <dbReference type="PROSITE-ProRule" id="PRU00134"/>
    </source>
</evidence>
<evidence type="ECO:0000256" key="2">
    <source>
        <dbReference type="ARBA" id="ARBA00022771"/>
    </source>
</evidence>
<dbReference type="SUPFAM" id="SSF144232">
    <property type="entry name" value="HIT/MYND zinc finger-like"/>
    <property type="match status" value="1"/>
</dbReference>
<accession>A0A084B7H7</accession>
<dbReference type="Gene3D" id="6.10.140.2220">
    <property type="match status" value="1"/>
</dbReference>
<proteinExistence type="predicted"/>
<evidence type="ECO:0000313" key="7">
    <source>
        <dbReference type="Proteomes" id="UP000028045"/>
    </source>
</evidence>
<dbReference type="HOGENOM" id="CLU_660852_0_0_1"/>
<name>A0A084B7H7_STACB</name>
<sequence>MAKFIIELVERSGNISTMNAPYPTRATGVSRLPESASNDYEKCANCSKRGCTLRCSRCRVTDIGTLQIFYCSAACQKRHWPSHKEICRPRQQLARAVSIISEIWTAFEQKTYMAPVSISGPVVDGVLDVQGDGGAAIRRRGWTGDSMFRRFPSDVLPAGMNQLMKMAVLYDVGGAEPSTTGLKLLQLLLEPLCYRMRENECRIKDPAIVVRDRSDDANLYGSSVFLTVMTSGGETFVVDLTGSQYGCEEKLYEWNVFRKNRSNGLRGAPTPLGEDRSVDAVYSLLNPTSPCWVARFIRINIITELCAYIEPIIAHTATNVKGFMALPDGEFATARQRLVSKATTFLDRQMQELYQRGIGRVYFDEKLDVCVTKTEEEASKLRNVWLPEEEVERLGDETSLKRAWLRRLANANRNHD</sequence>
<keyword evidence="7" id="KW-1185">Reference proteome</keyword>
<dbReference type="AlphaFoldDB" id="A0A084B7H7"/>
<dbReference type="Pfam" id="PF01753">
    <property type="entry name" value="zf-MYND"/>
    <property type="match status" value="1"/>
</dbReference>
<evidence type="ECO:0000256" key="3">
    <source>
        <dbReference type="ARBA" id="ARBA00022833"/>
    </source>
</evidence>